<dbReference type="Proteomes" id="UP001060085">
    <property type="component" value="Linkage Group LG03"/>
</dbReference>
<evidence type="ECO:0000313" key="1">
    <source>
        <dbReference type="EMBL" id="KAI5672127.1"/>
    </source>
</evidence>
<keyword evidence="2" id="KW-1185">Reference proteome</keyword>
<evidence type="ECO:0000313" key="2">
    <source>
        <dbReference type="Proteomes" id="UP001060085"/>
    </source>
</evidence>
<proteinExistence type="predicted"/>
<protein>
    <submittedName>
        <fullName evidence="1">Uncharacterized protein</fullName>
    </submittedName>
</protein>
<reference evidence="2" key="1">
    <citation type="journal article" date="2023" name="Nat. Plants">
        <title>Single-cell RNA sequencing provides a high-resolution roadmap for understanding the multicellular compartmentation of specialized metabolism.</title>
        <authorList>
            <person name="Sun S."/>
            <person name="Shen X."/>
            <person name="Li Y."/>
            <person name="Li Y."/>
            <person name="Wang S."/>
            <person name="Li R."/>
            <person name="Zhang H."/>
            <person name="Shen G."/>
            <person name="Guo B."/>
            <person name="Wei J."/>
            <person name="Xu J."/>
            <person name="St-Pierre B."/>
            <person name="Chen S."/>
            <person name="Sun C."/>
        </authorList>
    </citation>
    <scope>NUCLEOTIDE SEQUENCE [LARGE SCALE GENOMIC DNA]</scope>
</reference>
<name>A0ACC0BHK8_CATRO</name>
<gene>
    <name evidence="1" type="ORF">M9H77_12491</name>
</gene>
<dbReference type="EMBL" id="CM044703">
    <property type="protein sequence ID" value="KAI5672127.1"/>
    <property type="molecule type" value="Genomic_DNA"/>
</dbReference>
<comment type="caution">
    <text evidence="1">The sequence shown here is derived from an EMBL/GenBank/DDBJ whole genome shotgun (WGS) entry which is preliminary data.</text>
</comment>
<organism evidence="1 2">
    <name type="scientific">Catharanthus roseus</name>
    <name type="common">Madagascar periwinkle</name>
    <name type="synonym">Vinca rosea</name>
    <dbReference type="NCBI Taxonomy" id="4058"/>
    <lineage>
        <taxon>Eukaryota</taxon>
        <taxon>Viridiplantae</taxon>
        <taxon>Streptophyta</taxon>
        <taxon>Embryophyta</taxon>
        <taxon>Tracheophyta</taxon>
        <taxon>Spermatophyta</taxon>
        <taxon>Magnoliopsida</taxon>
        <taxon>eudicotyledons</taxon>
        <taxon>Gunneridae</taxon>
        <taxon>Pentapetalae</taxon>
        <taxon>asterids</taxon>
        <taxon>lamiids</taxon>
        <taxon>Gentianales</taxon>
        <taxon>Apocynaceae</taxon>
        <taxon>Rauvolfioideae</taxon>
        <taxon>Vinceae</taxon>
        <taxon>Catharanthinae</taxon>
        <taxon>Catharanthus</taxon>
    </lineage>
</organism>
<accession>A0ACC0BHK8</accession>
<sequence length="234" mass="26956">MPHTRWTLTNAEDLGLAFIGGGINGQELFDVYLMGSSLFTDKSGNIVSSKLWPLAKDVRSFGSLLRVLRRLPICIGTWIYMYFPMFAPVLRPGTQSCKLYIQQFPMLGHKTEHKLLDIRLRLDMMSTDKARRPENNKMYVVRNFFMEALWLEAPSHLLTETWTSVPAIPPSTCTEDYMDRFLPRTQPRIQNPINVPASAIMDMIAREVHQDDAGKEEKYDRIADLVNWHYRSGS</sequence>